<accession>A0A0F5I1J4</accession>
<dbReference type="RefSeq" id="WP_039234711.1">
    <property type="nucleotide sequence ID" value="NZ_JWIQ02000022.1"/>
</dbReference>
<dbReference type="AlphaFoldDB" id="A0A0F5I1J4"/>
<protein>
    <submittedName>
        <fullName evidence="2">Spore cortex biosynthesis protein</fullName>
    </submittedName>
</protein>
<keyword evidence="1" id="KW-0812">Transmembrane</keyword>
<evidence type="ECO:0000313" key="2">
    <source>
        <dbReference type="EMBL" id="KKB39411.1"/>
    </source>
</evidence>
<feature type="transmembrane region" description="Helical" evidence="1">
    <location>
        <begin position="141"/>
        <end position="165"/>
    </location>
</feature>
<keyword evidence="3" id="KW-1185">Reference proteome</keyword>
<evidence type="ECO:0000256" key="1">
    <source>
        <dbReference type="SAM" id="Phobius"/>
    </source>
</evidence>
<dbReference type="Pfam" id="PF09578">
    <property type="entry name" value="Spore_YabQ"/>
    <property type="match status" value="1"/>
</dbReference>
<feature type="transmembrane region" description="Helical" evidence="1">
    <location>
        <begin position="112"/>
        <end position="135"/>
    </location>
</feature>
<dbReference type="OrthoDB" id="1653819at2"/>
<gene>
    <name evidence="2" type="ORF">QY95_02434</name>
</gene>
<sequence>MSLTTQFETMLAMIAMGLLFGALLDTYQRFLKRPKRARLISFFTDIIFWCLFGLLVFYSLYQVNFGEVHLYIFLALLCGFSAYQALFKHMYLKILERLIFLAVRTFLFLKKCFHLLIITPLTILLKTVQALLIFLKRSLLFLAKMILSLLLLIGKIIFSPVLLIWRIFPASLRKKAENFQKEVAGFFLYIKNKVNNAADRWKK</sequence>
<dbReference type="Proteomes" id="UP000031563">
    <property type="component" value="Unassembled WGS sequence"/>
</dbReference>
<name>A0A0F5I1J4_BACTR</name>
<dbReference type="InterPro" id="IPR019074">
    <property type="entry name" value="YabQ"/>
</dbReference>
<feature type="transmembrane region" description="Helical" evidence="1">
    <location>
        <begin position="70"/>
        <end position="91"/>
    </location>
</feature>
<dbReference type="EMBL" id="JWIR02000042">
    <property type="protein sequence ID" value="KKB39411.1"/>
    <property type="molecule type" value="Genomic_DNA"/>
</dbReference>
<organism evidence="2 3">
    <name type="scientific">Bacillus thermotolerans</name>
    <name type="common">Quasibacillus thermotolerans</name>
    <dbReference type="NCBI Taxonomy" id="1221996"/>
    <lineage>
        <taxon>Bacteria</taxon>
        <taxon>Bacillati</taxon>
        <taxon>Bacillota</taxon>
        <taxon>Bacilli</taxon>
        <taxon>Bacillales</taxon>
        <taxon>Bacillaceae</taxon>
        <taxon>Bacillus</taxon>
    </lineage>
</organism>
<dbReference type="NCBIfam" id="TIGR02893">
    <property type="entry name" value="spore_yabQ"/>
    <property type="match status" value="1"/>
</dbReference>
<evidence type="ECO:0000313" key="3">
    <source>
        <dbReference type="Proteomes" id="UP000031563"/>
    </source>
</evidence>
<keyword evidence="1" id="KW-0472">Membrane</keyword>
<reference evidence="2" key="1">
    <citation type="submission" date="2015-02" db="EMBL/GenBank/DDBJ databases">
        <title>Genome Assembly of Bacillaceae bacterium MTCC 8252.</title>
        <authorList>
            <person name="Verma A."/>
            <person name="Khatri I."/>
            <person name="Mual P."/>
            <person name="Subramanian S."/>
            <person name="Krishnamurthi S."/>
        </authorList>
    </citation>
    <scope>NUCLEOTIDE SEQUENCE [LARGE SCALE GENOMIC DNA]</scope>
    <source>
        <strain evidence="2">MTCC 8252</strain>
    </source>
</reference>
<keyword evidence="1" id="KW-1133">Transmembrane helix</keyword>
<dbReference type="STRING" id="1221996.QY95_02434"/>
<accession>A0A0F5HPP0</accession>
<feature type="transmembrane region" description="Helical" evidence="1">
    <location>
        <begin position="39"/>
        <end position="58"/>
    </location>
</feature>
<feature type="transmembrane region" description="Helical" evidence="1">
    <location>
        <begin position="6"/>
        <end position="27"/>
    </location>
</feature>
<proteinExistence type="predicted"/>
<comment type="caution">
    <text evidence="2">The sequence shown here is derived from an EMBL/GenBank/DDBJ whole genome shotgun (WGS) entry which is preliminary data.</text>
</comment>